<dbReference type="Pfam" id="PF12585">
    <property type="entry name" value="DUF3759"/>
    <property type="match status" value="1"/>
</dbReference>
<feature type="compositionally biased region" description="Basic and acidic residues" evidence="1">
    <location>
        <begin position="10"/>
        <end position="23"/>
    </location>
</feature>
<evidence type="ECO:0000313" key="2">
    <source>
        <dbReference type="EMBL" id="KAB8279569.1"/>
    </source>
</evidence>
<protein>
    <recommendedName>
        <fullName evidence="4">CipC-like antibiotic response protein</fullName>
    </recommendedName>
</protein>
<gene>
    <name evidence="2" type="ORF">BDV30DRAFT_201803</name>
</gene>
<evidence type="ECO:0008006" key="4">
    <source>
        <dbReference type="Google" id="ProtNLM"/>
    </source>
</evidence>
<feature type="region of interest" description="Disordered" evidence="1">
    <location>
        <begin position="1"/>
        <end position="23"/>
    </location>
</feature>
<evidence type="ECO:0000313" key="3">
    <source>
        <dbReference type="Proteomes" id="UP000326289"/>
    </source>
</evidence>
<dbReference type="PANTHER" id="PTHR37450">
    <property type="entry name" value="CIPC PROTEIN"/>
    <property type="match status" value="1"/>
</dbReference>
<accession>A0A5N6JMP6</accession>
<evidence type="ECO:0000256" key="1">
    <source>
        <dbReference type="SAM" id="MobiDB-lite"/>
    </source>
</evidence>
<dbReference type="Proteomes" id="UP000326289">
    <property type="component" value="Unassembled WGS sequence"/>
</dbReference>
<dbReference type="PANTHER" id="PTHR37450:SF1">
    <property type="entry name" value="CIPC PROTEIN"/>
    <property type="match status" value="1"/>
</dbReference>
<keyword evidence="3" id="KW-1185">Reference proteome</keyword>
<organism evidence="2 3">
    <name type="scientific">Aspergillus minisclerotigenes</name>
    <dbReference type="NCBI Taxonomy" id="656917"/>
    <lineage>
        <taxon>Eukaryota</taxon>
        <taxon>Fungi</taxon>
        <taxon>Dikarya</taxon>
        <taxon>Ascomycota</taxon>
        <taxon>Pezizomycotina</taxon>
        <taxon>Eurotiomycetes</taxon>
        <taxon>Eurotiomycetidae</taxon>
        <taxon>Eurotiales</taxon>
        <taxon>Aspergillaceae</taxon>
        <taxon>Aspergillus</taxon>
        <taxon>Aspergillus subgen. Circumdati</taxon>
    </lineage>
</organism>
<feature type="region of interest" description="Disordered" evidence="1">
    <location>
        <begin position="87"/>
        <end position="116"/>
    </location>
</feature>
<proteinExistence type="predicted"/>
<dbReference type="InterPro" id="IPR022234">
    <property type="entry name" value="DUF3759"/>
</dbReference>
<dbReference type="EMBL" id="ML732764">
    <property type="protein sequence ID" value="KAB8279569.1"/>
    <property type="molecule type" value="Genomic_DNA"/>
</dbReference>
<reference evidence="2 3" key="1">
    <citation type="submission" date="2019-04" db="EMBL/GenBank/DDBJ databases">
        <title>Fungal friends and foes A comparative genomics study of 23 Aspergillus species from section Flavi.</title>
        <authorList>
            <consortium name="DOE Joint Genome Institute"/>
            <person name="Kjaerbolling I."/>
            <person name="Vesth T.C."/>
            <person name="Frisvad J.C."/>
            <person name="Nybo J.L."/>
            <person name="Theobald S."/>
            <person name="Kildgaard S."/>
            <person name="Petersen T.I."/>
            <person name="Kuo A."/>
            <person name="Sato A."/>
            <person name="Lyhne E.K."/>
            <person name="Kogle M.E."/>
            <person name="Wiebenga A."/>
            <person name="Kun R.S."/>
            <person name="Lubbers R.J."/>
            <person name="Makela M.R."/>
            <person name="Barry K."/>
            <person name="Chovatia M."/>
            <person name="Clum A."/>
            <person name="Daum C."/>
            <person name="Haridas S."/>
            <person name="He G."/>
            <person name="LaButti K."/>
            <person name="Lipzen A."/>
            <person name="Mondo S."/>
            <person name="Pangilinan J."/>
            <person name="Riley R."/>
            <person name="Salamov A."/>
            <person name="Simmons B.A."/>
            <person name="Magnuson J.K."/>
            <person name="Henrissat B."/>
            <person name="Mortensen U.H."/>
            <person name="Larsen T.O."/>
            <person name="De vries R.P."/>
            <person name="Grigoriev I.V."/>
            <person name="Machida M."/>
            <person name="Baker S.E."/>
            <person name="Andersen M.R."/>
        </authorList>
    </citation>
    <scope>NUCLEOTIDE SEQUENCE [LARGE SCALE GENOMIC DNA]</scope>
    <source>
        <strain evidence="2 3">CBS 117635</strain>
    </source>
</reference>
<sequence>MAWGWDESDEAHQKVYGQEKHEGKLSHELIAGAASFEAMKAWEDRQRKEGKPVKHSLAKEAIAGIVGSQIDRLVETKGLDAIDAHKAKKHAEENAHEMYDEHYGRHGDEYDPSRYARHERFAERSAGL</sequence>
<name>A0A5N6JMP6_9EURO</name>
<dbReference type="AlphaFoldDB" id="A0A5N6JMP6"/>